<accession>A0ACC0UUS3</accession>
<proteinExistence type="predicted"/>
<gene>
    <name evidence="1" type="ORF">N3K66_008276</name>
</gene>
<dbReference type="Proteomes" id="UP001163324">
    <property type="component" value="Chromosome 8"/>
</dbReference>
<protein>
    <submittedName>
        <fullName evidence="1">Uncharacterized protein</fullName>
    </submittedName>
</protein>
<sequence length="428" mass="47856">MILGPVSLIDCLVFVIFLAPQLLLQAGLIRTVLVALKALPFLVIKLPISFVRDRYFTPEASRTKFTRDATAFEDFVVRCVRYAFANIPAGVGRVFFSKHVALPFMRWRMLRHGYLRCPTYWKEYSYGEGKEKFEGVWIMHEPEQPPDFVLYYVHGGGFAMGSCFFYLEFLMVWHALLIEAGYKNPAVFALDYTLVPDDVYPKQVLETVQGYRHVLDTAKDSSKICVAGDSAGGALVLSLLQELGAQAGNQKKKGARPEVRGGLTDPKLPAMGLPRLATLISPWITLMTHLHSPSEVDFLDRPTLWKYAYEYAGSMINQYPASPGNCSDEGLSKASAPERGLHVIYGEEEVFALDIENFVKRQEKVGVEATTTRIDGGIHAWPVASLFLSSTAERRLSGLKNLVGEIRKRSQEKTSSKKGKKSKGKRSD</sequence>
<evidence type="ECO:0000313" key="1">
    <source>
        <dbReference type="EMBL" id="KAI9897254.1"/>
    </source>
</evidence>
<keyword evidence="2" id="KW-1185">Reference proteome</keyword>
<organism evidence="1 2">
    <name type="scientific">Trichothecium roseum</name>
    <dbReference type="NCBI Taxonomy" id="47278"/>
    <lineage>
        <taxon>Eukaryota</taxon>
        <taxon>Fungi</taxon>
        <taxon>Dikarya</taxon>
        <taxon>Ascomycota</taxon>
        <taxon>Pezizomycotina</taxon>
        <taxon>Sordariomycetes</taxon>
        <taxon>Hypocreomycetidae</taxon>
        <taxon>Hypocreales</taxon>
        <taxon>Hypocreales incertae sedis</taxon>
        <taxon>Trichothecium</taxon>
    </lineage>
</organism>
<comment type="caution">
    <text evidence="1">The sequence shown here is derived from an EMBL/GenBank/DDBJ whole genome shotgun (WGS) entry which is preliminary data.</text>
</comment>
<name>A0ACC0UUS3_9HYPO</name>
<evidence type="ECO:0000313" key="2">
    <source>
        <dbReference type="Proteomes" id="UP001163324"/>
    </source>
</evidence>
<reference evidence="1" key="1">
    <citation type="submission" date="2022-10" db="EMBL/GenBank/DDBJ databases">
        <title>Complete Genome of Trichothecium roseum strain YXFP-22015, a Plant Pathogen Isolated from Citrus.</title>
        <authorList>
            <person name="Wang Y."/>
            <person name="Zhu L."/>
        </authorList>
    </citation>
    <scope>NUCLEOTIDE SEQUENCE</scope>
    <source>
        <strain evidence="1">YXFP-22015</strain>
    </source>
</reference>
<dbReference type="EMBL" id="CM047947">
    <property type="protein sequence ID" value="KAI9897254.1"/>
    <property type="molecule type" value="Genomic_DNA"/>
</dbReference>